<keyword evidence="1" id="KW-0732">Signal</keyword>
<dbReference type="SUPFAM" id="SSF53807">
    <property type="entry name" value="Helical backbone' metal receptor"/>
    <property type="match status" value="1"/>
</dbReference>
<protein>
    <submittedName>
        <fullName evidence="3">Iron complex transport system substrate-binding protein</fullName>
    </submittedName>
</protein>
<dbReference type="PANTHER" id="PTHR30535">
    <property type="entry name" value="VITAMIN B12-BINDING PROTEIN"/>
    <property type="match status" value="1"/>
</dbReference>
<evidence type="ECO:0000259" key="2">
    <source>
        <dbReference type="PROSITE" id="PS50983"/>
    </source>
</evidence>
<evidence type="ECO:0000313" key="4">
    <source>
        <dbReference type="Proteomes" id="UP000244081"/>
    </source>
</evidence>
<name>A0A2T5VA41_9HYPH</name>
<reference evidence="3 4" key="1">
    <citation type="submission" date="2018-04" db="EMBL/GenBank/DDBJ databases">
        <title>Genomic Encyclopedia of Archaeal and Bacterial Type Strains, Phase II (KMG-II): from individual species to whole genera.</title>
        <authorList>
            <person name="Goeker M."/>
        </authorList>
    </citation>
    <scope>NUCLEOTIDE SEQUENCE [LARGE SCALE GENOMIC DNA]</scope>
    <source>
        <strain evidence="3 4">DSM 23382</strain>
    </source>
</reference>
<dbReference type="PROSITE" id="PS50983">
    <property type="entry name" value="FE_B12_PBP"/>
    <property type="match status" value="1"/>
</dbReference>
<dbReference type="PANTHER" id="PTHR30535:SF34">
    <property type="entry name" value="MOLYBDATE-BINDING PROTEIN MOLA"/>
    <property type="match status" value="1"/>
</dbReference>
<dbReference type="InterPro" id="IPR050902">
    <property type="entry name" value="ABC_Transporter_SBP"/>
</dbReference>
<dbReference type="Pfam" id="PF01497">
    <property type="entry name" value="Peripla_BP_2"/>
    <property type="match status" value="1"/>
</dbReference>
<dbReference type="InterPro" id="IPR002491">
    <property type="entry name" value="ABC_transptr_periplasmic_BD"/>
</dbReference>
<dbReference type="AlphaFoldDB" id="A0A2T5VA41"/>
<dbReference type="EMBL" id="QAYG01000004">
    <property type="protein sequence ID" value="PTW60623.1"/>
    <property type="molecule type" value="Genomic_DNA"/>
</dbReference>
<gene>
    <name evidence="3" type="ORF">C8N35_104248</name>
</gene>
<dbReference type="Gene3D" id="3.40.50.1980">
    <property type="entry name" value="Nitrogenase molybdenum iron protein domain"/>
    <property type="match status" value="2"/>
</dbReference>
<accession>A0A2T5VA41</accession>
<feature type="domain" description="Fe/B12 periplasmic-binding" evidence="2">
    <location>
        <begin position="34"/>
        <end position="282"/>
    </location>
</feature>
<comment type="caution">
    <text evidence="3">The sequence shown here is derived from an EMBL/GenBank/DDBJ whole genome shotgun (WGS) entry which is preliminary data.</text>
</comment>
<keyword evidence="4" id="KW-1185">Reference proteome</keyword>
<proteinExistence type="predicted"/>
<feature type="signal peptide" evidence="1">
    <location>
        <begin position="1"/>
        <end position="28"/>
    </location>
</feature>
<dbReference type="Proteomes" id="UP000244081">
    <property type="component" value="Unassembled WGS sequence"/>
</dbReference>
<organism evidence="3 4">
    <name type="scientific">Breoghania corrubedonensis</name>
    <dbReference type="NCBI Taxonomy" id="665038"/>
    <lineage>
        <taxon>Bacteria</taxon>
        <taxon>Pseudomonadati</taxon>
        <taxon>Pseudomonadota</taxon>
        <taxon>Alphaproteobacteria</taxon>
        <taxon>Hyphomicrobiales</taxon>
        <taxon>Stappiaceae</taxon>
        <taxon>Breoghania</taxon>
    </lineage>
</organism>
<feature type="chain" id="PRO_5015580325" evidence="1">
    <location>
        <begin position="29"/>
        <end position="289"/>
    </location>
</feature>
<evidence type="ECO:0000313" key="3">
    <source>
        <dbReference type="EMBL" id="PTW60623.1"/>
    </source>
</evidence>
<evidence type="ECO:0000256" key="1">
    <source>
        <dbReference type="SAM" id="SignalP"/>
    </source>
</evidence>
<sequence length="289" mass="30749">MRYLEAGAAMVALALSGLALIGSAGVHAAGAPARVVSINVCTDQLAMLVAETDQLHSVSYLSREPQNSAMSEEAAAYPLNHGQAEEVFLMRPDLVLAGTYTRRATVALLKRLGFQVEQFPPATSFDDVRANLRRMGTLLARPERAEALVADLDAGLDQARATRSGRRVALSFSNSYTSGVGTLSQAVLDAAGLDNIAGELGIEGTERLPLETLIMADPDLIVSGERDYGAPALAGENFRHPAYRALARRKTFVAVATKYWVCGGPFTLQAVRILREAATASPSLARHGE</sequence>